<sequence>MQAVRAASTRYSWVEVDDPVYVVDLHASAGLPAERWRLVDAGDVLEVLEWVAREQRGRPAAVSLEVEDAGGHALVQLTPATGLRRVSGW</sequence>
<dbReference type="EMBL" id="BJVQ01000065">
    <property type="protein sequence ID" value="GEL48183.1"/>
    <property type="molecule type" value="Genomic_DNA"/>
</dbReference>
<reference evidence="2 4" key="2">
    <citation type="submission" date="2020-08" db="EMBL/GenBank/DDBJ databases">
        <title>Sequencing the genomes of 1000 actinobacteria strains.</title>
        <authorList>
            <person name="Klenk H.-P."/>
        </authorList>
    </citation>
    <scope>NUCLEOTIDE SEQUENCE [LARGE SCALE GENOMIC DNA]</scope>
    <source>
        <strain evidence="2 4">DSM 9581</strain>
    </source>
</reference>
<dbReference type="OrthoDB" id="4826869at2"/>
<dbReference type="EMBL" id="JACHDN010000001">
    <property type="protein sequence ID" value="MBB5471281.1"/>
    <property type="molecule type" value="Genomic_DNA"/>
</dbReference>
<keyword evidence="3" id="KW-1185">Reference proteome</keyword>
<name>A0A511FG45_9CELL</name>
<evidence type="ECO:0000313" key="3">
    <source>
        <dbReference type="Proteomes" id="UP000321723"/>
    </source>
</evidence>
<evidence type="ECO:0000313" key="1">
    <source>
        <dbReference type="EMBL" id="GEL48183.1"/>
    </source>
</evidence>
<reference evidence="1 3" key="1">
    <citation type="submission" date="2019-07" db="EMBL/GenBank/DDBJ databases">
        <title>Whole genome shotgun sequence of Cellulomonas hominis NBRC 16055.</title>
        <authorList>
            <person name="Hosoyama A."/>
            <person name="Uohara A."/>
            <person name="Ohji S."/>
            <person name="Ichikawa N."/>
        </authorList>
    </citation>
    <scope>NUCLEOTIDE SEQUENCE [LARGE SCALE GENOMIC DNA]</scope>
    <source>
        <strain evidence="1 3">NBRC 16055</strain>
    </source>
</reference>
<gene>
    <name evidence="1" type="ORF">CHO01_32990</name>
    <name evidence="2" type="ORF">HNR08_000017</name>
</gene>
<organism evidence="1 3">
    <name type="scientific">Cellulomonas hominis</name>
    <dbReference type="NCBI Taxonomy" id="156981"/>
    <lineage>
        <taxon>Bacteria</taxon>
        <taxon>Bacillati</taxon>
        <taxon>Actinomycetota</taxon>
        <taxon>Actinomycetes</taxon>
        <taxon>Micrococcales</taxon>
        <taxon>Cellulomonadaceae</taxon>
        <taxon>Cellulomonas</taxon>
    </lineage>
</organism>
<dbReference type="Proteomes" id="UP000321723">
    <property type="component" value="Unassembled WGS sequence"/>
</dbReference>
<dbReference type="AlphaFoldDB" id="A0A511FG45"/>
<accession>A0A511FG45</accession>
<protein>
    <submittedName>
        <fullName evidence="1">Uncharacterized protein</fullName>
    </submittedName>
</protein>
<evidence type="ECO:0000313" key="2">
    <source>
        <dbReference type="EMBL" id="MBB5471281.1"/>
    </source>
</evidence>
<comment type="caution">
    <text evidence="1">The sequence shown here is derived from an EMBL/GenBank/DDBJ whole genome shotgun (WGS) entry which is preliminary data.</text>
</comment>
<dbReference type="Proteomes" id="UP000564629">
    <property type="component" value="Unassembled WGS sequence"/>
</dbReference>
<dbReference type="RefSeq" id="WP_146839990.1">
    <property type="nucleotide sequence ID" value="NZ_BJVQ01000065.1"/>
</dbReference>
<proteinExistence type="predicted"/>
<evidence type="ECO:0000313" key="4">
    <source>
        <dbReference type="Proteomes" id="UP000564629"/>
    </source>
</evidence>